<gene>
    <name evidence="1" type="ORF">MENTE1834_LOCUS19013</name>
</gene>
<dbReference type="EMBL" id="CAVMJV010000022">
    <property type="protein sequence ID" value="CAK5071848.1"/>
    <property type="molecule type" value="Genomic_DNA"/>
</dbReference>
<name>A0ACB0Z1I3_MELEN</name>
<comment type="caution">
    <text evidence="1">The sequence shown here is derived from an EMBL/GenBank/DDBJ whole genome shotgun (WGS) entry which is preliminary data.</text>
</comment>
<organism evidence="1 2">
    <name type="scientific">Meloidogyne enterolobii</name>
    <name type="common">Root-knot nematode worm</name>
    <name type="synonym">Meloidogyne mayaguensis</name>
    <dbReference type="NCBI Taxonomy" id="390850"/>
    <lineage>
        <taxon>Eukaryota</taxon>
        <taxon>Metazoa</taxon>
        <taxon>Ecdysozoa</taxon>
        <taxon>Nematoda</taxon>
        <taxon>Chromadorea</taxon>
        <taxon>Rhabditida</taxon>
        <taxon>Tylenchina</taxon>
        <taxon>Tylenchomorpha</taxon>
        <taxon>Tylenchoidea</taxon>
        <taxon>Meloidogynidae</taxon>
        <taxon>Meloidogyninae</taxon>
        <taxon>Meloidogyne</taxon>
    </lineage>
</organism>
<sequence>MICPLYVSSGLCVIPPFNQFIPFPHIFLMATTLSIIRLPSLIFTKQKLKKLFLLHF</sequence>
<proteinExistence type="predicted"/>
<accession>A0ACB0Z1I3</accession>
<evidence type="ECO:0000313" key="1">
    <source>
        <dbReference type="EMBL" id="CAK5071848.1"/>
    </source>
</evidence>
<reference evidence="1" key="1">
    <citation type="submission" date="2023-11" db="EMBL/GenBank/DDBJ databases">
        <authorList>
            <person name="Poullet M."/>
        </authorList>
    </citation>
    <scope>NUCLEOTIDE SEQUENCE</scope>
    <source>
        <strain evidence="1">E1834</strain>
    </source>
</reference>
<dbReference type="Proteomes" id="UP001497535">
    <property type="component" value="Unassembled WGS sequence"/>
</dbReference>
<evidence type="ECO:0000313" key="2">
    <source>
        <dbReference type="Proteomes" id="UP001497535"/>
    </source>
</evidence>
<keyword evidence="2" id="KW-1185">Reference proteome</keyword>
<protein>
    <submittedName>
        <fullName evidence="1">Uncharacterized protein</fullName>
    </submittedName>
</protein>